<organism evidence="1 2">
    <name type="scientific">Desulfolithobacter dissulfuricans</name>
    <dbReference type="NCBI Taxonomy" id="2795293"/>
    <lineage>
        <taxon>Bacteria</taxon>
        <taxon>Pseudomonadati</taxon>
        <taxon>Thermodesulfobacteriota</taxon>
        <taxon>Desulfobulbia</taxon>
        <taxon>Desulfobulbales</taxon>
        <taxon>Desulfobulbaceae</taxon>
        <taxon>Desulfolithobacter</taxon>
    </lineage>
</organism>
<dbReference type="Gene3D" id="3.40.50.720">
    <property type="entry name" value="NAD(P)-binding Rossmann-like Domain"/>
    <property type="match status" value="1"/>
</dbReference>
<dbReference type="Proteomes" id="UP001063350">
    <property type="component" value="Chromosome"/>
</dbReference>
<protein>
    <submittedName>
        <fullName evidence="1">Uncharacterized protein</fullName>
    </submittedName>
</protein>
<sequence length="370" mass="42226">MKRYLRQFVFLVYGLLLRWPLWLLIWALGLTGMIKTLFLVYPTDDTECNELCPNISWLRRFFSARPTPAGLIMDGWLPVGIYFVIPDPPMQLMLRKNRHKAEAILRRMLWIKKLTGARAIGLAGQLGPIFEKRHNIPIEPPIYSSTMGNIFSIQEAVNHMAARGQRRPWQVSVAILGGGELGELLESNLGADGYRTVMVDVRYTRRDDVRLVDEQEADRRLQEVDFVVNLLPRGRDFMACRLHRRIPENAVIIDFSRPAIPAGDLEQTVVMGNRVHRRGMQFFMELPGGWQRHELPACSIPSLLASLGGYTVKTMEDFRLAARQMAFGTALAARPVPFSEVLRNRWRGFAGELSLGRLLLFVRKSLRSAT</sequence>
<dbReference type="KEGG" id="ddu:GF1_29110"/>
<dbReference type="RefSeq" id="WP_267927260.1">
    <property type="nucleotide sequence ID" value="NZ_AP024233.1"/>
</dbReference>
<dbReference type="SUPFAM" id="SSF51735">
    <property type="entry name" value="NAD(P)-binding Rossmann-fold domains"/>
    <property type="match status" value="1"/>
</dbReference>
<proteinExistence type="predicted"/>
<evidence type="ECO:0000313" key="1">
    <source>
        <dbReference type="EMBL" id="BCO10535.1"/>
    </source>
</evidence>
<accession>A0A915UBB7</accession>
<keyword evidence="2" id="KW-1185">Reference proteome</keyword>
<dbReference type="EMBL" id="AP024233">
    <property type="protein sequence ID" value="BCO10535.1"/>
    <property type="molecule type" value="Genomic_DNA"/>
</dbReference>
<dbReference type="InterPro" id="IPR036291">
    <property type="entry name" value="NAD(P)-bd_dom_sf"/>
</dbReference>
<evidence type="ECO:0000313" key="2">
    <source>
        <dbReference type="Proteomes" id="UP001063350"/>
    </source>
</evidence>
<reference evidence="1" key="1">
    <citation type="submission" date="2020-12" db="EMBL/GenBank/DDBJ databases">
        <title>Desulfobium dissulfuricans gen. nov., sp. nov., a novel mesophilic, sulfate-reducing bacterium isolated from a deep-sea hydrothermal vent.</title>
        <authorList>
            <person name="Hashimoto Y."/>
            <person name="Tame A."/>
            <person name="Sawayama S."/>
            <person name="Miyazaki J."/>
            <person name="Takai K."/>
            <person name="Nakagawa S."/>
        </authorList>
    </citation>
    <scope>NUCLEOTIDE SEQUENCE</scope>
    <source>
        <strain evidence="1">GF1</strain>
    </source>
</reference>
<dbReference type="AlphaFoldDB" id="A0A915UBB7"/>
<gene>
    <name evidence="1" type="ORF">GF1_29110</name>
</gene>
<name>A0A915UBB7_9BACT</name>